<dbReference type="HOGENOM" id="CLU_2134525_0_0_1"/>
<sequence length="113" mass="13125">MSMGRVCIEAIIGPYIQRCRMSPSLYSHSYTGLNHVAELRHRWWRKEVFFHRLRSHFNHVSYRTLAHACHHAALDKVLVLGLLVYTCTLGRAAVQPVCGNLIVHFKSRKIETR</sequence>
<keyword evidence="2" id="KW-1185">Reference proteome</keyword>
<dbReference type="AlphaFoldDB" id="A0A0C9YMG2"/>
<dbReference type="Proteomes" id="UP000054018">
    <property type="component" value="Unassembled WGS sequence"/>
</dbReference>
<gene>
    <name evidence="1" type="ORF">PISMIDRAFT_336763</name>
</gene>
<reference evidence="1 2" key="1">
    <citation type="submission" date="2014-04" db="EMBL/GenBank/DDBJ databases">
        <authorList>
            <consortium name="DOE Joint Genome Institute"/>
            <person name="Kuo A."/>
            <person name="Kohler A."/>
            <person name="Costa M.D."/>
            <person name="Nagy L.G."/>
            <person name="Floudas D."/>
            <person name="Copeland A."/>
            <person name="Barry K.W."/>
            <person name="Cichocki N."/>
            <person name="Veneault-Fourrey C."/>
            <person name="LaButti K."/>
            <person name="Lindquist E.A."/>
            <person name="Lipzen A."/>
            <person name="Lundell T."/>
            <person name="Morin E."/>
            <person name="Murat C."/>
            <person name="Sun H."/>
            <person name="Tunlid A."/>
            <person name="Henrissat B."/>
            <person name="Grigoriev I.V."/>
            <person name="Hibbett D.S."/>
            <person name="Martin F."/>
            <person name="Nordberg H.P."/>
            <person name="Cantor M.N."/>
            <person name="Hua S.X."/>
        </authorList>
    </citation>
    <scope>NUCLEOTIDE SEQUENCE [LARGE SCALE GENOMIC DNA]</scope>
    <source>
        <strain evidence="1 2">441</strain>
    </source>
</reference>
<dbReference type="EMBL" id="KN833907">
    <property type="protein sequence ID" value="KIK15089.1"/>
    <property type="molecule type" value="Genomic_DNA"/>
</dbReference>
<evidence type="ECO:0000313" key="1">
    <source>
        <dbReference type="EMBL" id="KIK15089.1"/>
    </source>
</evidence>
<evidence type="ECO:0000313" key="2">
    <source>
        <dbReference type="Proteomes" id="UP000054018"/>
    </source>
</evidence>
<protein>
    <submittedName>
        <fullName evidence="1">Uncharacterized protein</fullName>
    </submittedName>
</protein>
<organism evidence="1 2">
    <name type="scientific">Pisolithus microcarpus 441</name>
    <dbReference type="NCBI Taxonomy" id="765257"/>
    <lineage>
        <taxon>Eukaryota</taxon>
        <taxon>Fungi</taxon>
        <taxon>Dikarya</taxon>
        <taxon>Basidiomycota</taxon>
        <taxon>Agaricomycotina</taxon>
        <taxon>Agaricomycetes</taxon>
        <taxon>Agaricomycetidae</taxon>
        <taxon>Boletales</taxon>
        <taxon>Sclerodermatineae</taxon>
        <taxon>Pisolithaceae</taxon>
        <taxon>Pisolithus</taxon>
    </lineage>
</organism>
<name>A0A0C9YMG2_9AGAM</name>
<reference evidence="2" key="2">
    <citation type="submission" date="2015-01" db="EMBL/GenBank/DDBJ databases">
        <title>Evolutionary Origins and Diversification of the Mycorrhizal Mutualists.</title>
        <authorList>
            <consortium name="DOE Joint Genome Institute"/>
            <consortium name="Mycorrhizal Genomics Consortium"/>
            <person name="Kohler A."/>
            <person name="Kuo A."/>
            <person name="Nagy L.G."/>
            <person name="Floudas D."/>
            <person name="Copeland A."/>
            <person name="Barry K.W."/>
            <person name="Cichocki N."/>
            <person name="Veneault-Fourrey C."/>
            <person name="LaButti K."/>
            <person name="Lindquist E.A."/>
            <person name="Lipzen A."/>
            <person name="Lundell T."/>
            <person name="Morin E."/>
            <person name="Murat C."/>
            <person name="Riley R."/>
            <person name="Ohm R."/>
            <person name="Sun H."/>
            <person name="Tunlid A."/>
            <person name="Henrissat B."/>
            <person name="Grigoriev I.V."/>
            <person name="Hibbett D.S."/>
            <person name="Martin F."/>
        </authorList>
    </citation>
    <scope>NUCLEOTIDE SEQUENCE [LARGE SCALE GENOMIC DNA]</scope>
    <source>
        <strain evidence="2">441</strain>
    </source>
</reference>
<accession>A0A0C9YMG2</accession>
<proteinExistence type="predicted"/>